<keyword evidence="7" id="KW-1185">Reference proteome</keyword>
<dbReference type="InterPro" id="IPR001647">
    <property type="entry name" value="HTH_TetR"/>
</dbReference>
<gene>
    <name evidence="6" type="ORF">GCM10009809_35970</name>
</gene>
<evidence type="ECO:0000256" key="4">
    <source>
        <dbReference type="PROSITE-ProRule" id="PRU00335"/>
    </source>
</evidence>
<feature type="domain" description="HTH tetR-type" evidence="5">
    <location>
        <begin position="10"/>
        <end position="70"/>
    </location>
</feature>
<evidence type="ECO:0000256" key="1">
    <source>
        <dbReference type="ARBA" id="ARBA00023015"/>
    </source>
</evidence>
<reference evidence="6 7" key="1">
    <citation type="journal article" date="2019" name="Int. J. Syst. Evol. Microbiol.">
        <title>The Global Catalogue of Microorganisms (GCM) 10K type strain sequencing project: providing services to taxonomists for standard genome sequencing and annotation.</title>
        <authorList>
            <consortium name="The Broad Institute Genomics Platform"/>
            <consortium name="The Broad Institute Genome Sequencing Center for Infectious Disease"/>
            <person name="Wu L."/>
            <person name="Ma J."/>
        </authorList>
    </citation>
    <scope>NUCLEOTIDE SEQUENCE [LARGE SCALE GENOMIC DNA]</scope>
    <source>
        <strain evidence="6 7">JCM 15589</strain>
    </source>
</reference>
<evidence type="ECO:0000259" key="5">
    <source>
        <dbReference type="PROSITE" id="PS50977"/>
    </source>
</evidence>
<dbReference type="EMBL" id="BAAAPM010000009">
    <property type="protein sequence ID" value="GAA1737701.1"/>
    <property type="molecule type" value="Genomic_DNA"/>
</dbReference>
<dbReference type="SUPFAM" id="SSF46689">
    <property type="entry name" value="Homeodomain-like"/>
    <property type="match status" value="1"/>
</dbReference>
<evidence type="ECO:0000256" key="2">
    <source>
        <dbReference type="ARBA" id="ARBA00023125"/>
    </source>
</evidence>
<keyword evidence="3" id="KW-0804">Transcription</keyword>
<dbReference type="Pfam" id="PF00440">
    <property type="entry name" value="TetR_N"/>
    <property type="match status" value="1"/>
</dbReference>
<evidence type="ECO:0000313" key="6">
    <source>
        <dbReference type="EMBL" id="GAA1737701.1"/>
    </source>
</evidence>
<organism evidence="6 7">
    <name type="scientific">Isoptericola hypogeus</name>
    <dbReference type="NCBI Taxonomy" id="300179"/>
    <lineage>
        <taxon>Bacteria</taxon>
        <taxon>Bacillati</taxon>
        <taxon>Actinomycetota</taxon>
        <taxon>Actinomycetes</taxon>
        <taxon>Micrococcales</taxon>
        <taxon>Promicromonosporaceae</taxon>
        <taxon>Isoptericola</taxon>
    </lineage>
</organism>
<accession>A0ABN2JSI4</accession>
<feature type="DNA-binding region" description="H-T-H motif" evidence="4">
    <location>
        <begin position="33"/>
        <end position="52"/>
    </location>
</feature>
<name>A0ABN2JSI4_9MICO</name>
<dbReference type="Pfam" id="PF21351">
    <property type="entry name" value="TetR_C_41"/>
    <property type="match status" value="1"/>
</dbReference>
<dbReference type="PRINTS" id="PR00455">
    <property type="entry name" value="HTHTETR"/>
</dbReference>
<evidence type="ECO:0000256" key="3">
    <source>
        <dbReference type="ARBA" id="ARBA00023163"/>
    </source>
</evidence>
<dbReference type="Gene3D" id="1.10.357.10">
    <property type="entry name" value="Tetracycline Repressor, domain 2"/>
    <property type="match status" value="1"/>
</dbReference>
<dbReference type="RefSeq" id="WP_344250128.1">
    <property type="nucleotide sequence ID" value="NZ_BAAAPM010000009.1"/>
</dbReference>
<dbReference type="Proteomes" id="UP001501138">
    <property type="component" value="Unassembled WGS sequence"/>
</dbReference>
<sequence length="195" mass="20643">MPRRTKAESEATAAAVLAAARNLYARRGYAAVAVEEVAAACGVTRGAVYHHFGSRAGLFAAVHADVTAAVAAEIERATERERDLWASLEAGCRAFLAAVVADDARQVVLVDGPAVLGWARWREDDARSSGRLLDEVLDGLAEAGLVRAADVRATAALLSGAMNEAALWVAAAPDRDRALEQAWEALRRLLRGIEA</sequence>
<keyword evidence="2 4" id="KW-0238">DNA-binding</keyword>
<dbReference type="InterPro" id="IPR050109">
    <property type="entry name" value="HTH-type_TetR-like_transc_reg"/>
</dbReference>
<dbReference type="InterPro" id="IPR009057">
    <property type="entry name" value="Homeodomain-like_sf"/>
</dbReference>
<comment type="caution">
    <text evidence="6">The sequence shown here is derived from an EMBL/GenBank/DDBJ whole genome shotgun (WGS) entry which is preliminary data.</text>
</comment>
<dbReference type="PANTHER" id="PTHR30055">
    <property type="entry name" value="HTH-TYPE TRANSCRIPTIONAL REGULATOR RUTR"/>
    <property type="match status" value="1"/>
</dbReference>
<dbReference type="PROSITE" id="PS50977">
    <property type="entry name" value="HTH_TETR_2"/>
    <property type="match status" value="1"/>
</dbReference>
<evidence type="ECO:0000313" key="7">
    <source>
        <dbReference type="Proteomes" id="UP001501138"/>
    </source>
</evidence>
<keyword evidence="1" id="KW-0805">Transcription regulation</keyword>
<dbReference type="InterPro" id="IPR049484">
    <property type="entry name" value="Rv0078-like_C"/>
</dbReference>
<proteinExistence type="predicted"/>
<protein>
    <submittedName>
        <fullName evidence="6">TetR/AcrR family transcriptional regulator</fullName>
    </submittedName>
</protein>
<dbReference type="PANTHER" id="PTHR30055:SF234">
    <property type="entry name" value="HTH-TYPE TRANSCRIPTIONAL REGULATOR BETI"/>
    <property type="match status" value="1"/>
</dbReference>